<keyword evidence="1 3" id="KW-0328">Glycosyltransferase</keyword>
<comment type="caution">
    <text evidence="6">The sequence shown here is derived from an EMBL/GenBank/DDBJ whole genome shotgun (WGS) entry which is preliminary data.</text>
</comment>
<proteinExistence type="inferred from homology"/>
<dbReference type="InterPro" id="IPR002213">
    <property type="entry name" value="UDP_glucos_trans"/>
</dbReference>
<evidence type="ECO:0000313" key="7">
    <source>
        <dbReference type="Proteomes" id="UP000253551"/>
    </source>
</evidence>
<reference evidence="6 7" key="1">
    <citation type="journal article" date="2018" name="G3 (Bethesda)">
        <title>Phylogenetic and Phylogenomic Definition of Rhizopus Species.</title>
        <authorList>
            <person name="Gryganskyi A.P."/>
            <person name="Golan J."/>
            <person name="Dolatabadi S."/>
            <person name="Mondo S."/>
            <person name="Robb S."/>
            <person name="Idnurm A."/>
            <person name="Muszewska A."/>
            <person name="Steczkiewicz K."/>
            <person name="Masonjones S."/>
            <person name="Liao H.L."/>
            <person name="Gajdeczka M.T."/>
            <person name="Anike F."/>
            <person name="Vuek A."/>
            <person name="Anishchenko I.M."/>
            <person name="Voigt K."/>
            <person name="de Hoog G.S."/>
            <person name="Smith M.E."/>
            <person name="Heitman J."/>
            <person name="Vilgalys R."/>
            <person name="Stajich J.E."/>
        </authorList>
    </citation>
    <scope>NUCLEOTIDE SEQUENCE [LARGE SCALE GENOMIC DNA]</scope>
    <source>
        <strain evidence="6 7">LSU 92-RS-03</strain>
    </source>
</reference>
<dbReference type="Proteomes" id="UP000253551">
    <property type="component" value="Unassembled WGS sequence"/>
</dbReference>
<gene>
    <name evidence="6" type="ORF">CU098_009727</name>
</gene>
<dbReference type="PROSITE" id="PS00375">
    <property type="entry name" value="UDPGT"/>
    <property type="match status" value="1"/>
</dbReference>
<feature type="transmembrane region" description="Helical" evidence="4">
    <location>
        <begin position="517"/>
        <end position="536"/>
    </location>
</feature>
<dbReference type="CDD" id="cd03784">
    <property type="entry name" value="GT1_Gtf-like"/>
    <property type="match status" value="1"/>
</dbReference>
<dbReference type="GO" id="GO:0008194">
    <property type="term" value="F:UDP-glycosyltransferase activity"/>
    <property type="evidence" value="ECO:0007669"/>
    <property type="project" value="InterPro"/>
</dbReference>
<dbReference type="STRING" id="4846.A0A367K1Q4"/>
<keyword evidence="2 3" id="KW-0808">Transferase</keyword>
<evidence type="ECO:0000256" key="4">
    <source>
        <dbReference type="SAM" id="Phobius"/>
    </source>
</evidence>
<dbReference type="Pfam" id="PF00201">
    <property type="entry name" value="UDPGT"/>
    <property type="match status" value="1"/>
</dbReference>
<dbReference type="AlphaFoldDB" id="A0A367K1Q4"/>
<dbReference type="PANTHER" id="PTHR48043">
    <property type="entry name" value="EG:EG0003.4 PROTEIN-RELATED"/>
    <property type="match status" value="1"/>
</dbReference>
<dbReference type="OrthoDB" id="5835829at2759"/>
<dbReference type="Gene3D" id="3.40.50.2000">
    <property type="entry name" value="Glycogen Phosphorylase B"/>
    <property type="match status" value="2"/>
</dbReference>
<evidence type="ECO:0000256" key="1">
    <source>
        <dbReference type="ARBA" id="ARBA00022676"/>
    </source>
</evidence>
<name>A0A367K1Q4_RHIST</name>
<feature type="signal peptide" evidence="5">
    <location>
        <begin position="1"/>
        <end position="22"/>
    </location>
</feature>
<dbReference type="EMBL" id="PJQM01002351">
    <property type="protein sequence ID" value="RCH96098.1"/>
    <property type="molecule type" value="Genomic_DNA"/>
</dbReference>
<keyword evidence="4" id="KW-0812">Transmembrane</keyword>
<evidence type="ECO:0000256" key="5">
    <source>
        <dbReference type="SAM" id="SignalP"/>
    </source>
</evidence>
<dbReference type="InterPro" id="IPR050271">
    <property type="entry name" value="UDP-glycosyltransferase"/>
</dbReference>
<dbReference type="PANTHER" id="PTHR48043:SF145">
    <property type="entry name" value="FI06409P-RELATED"/>
    <property type="match status" value="1"/>
</dbReference>
<keyword evidence="5" id="KW-0732">Signal</keyword>
<comment type="similarity">
    <text evidence="3">Belongs to the UDP-glycosyltransferase family.</text>
</comment>
<organism evidence="6 7">
    <name type="scientific">Rhizopus stolonifer</name>
    <name type="common">Rhizopus nigricans</name>
    <dbReference type="NCBI Taxonomy" id="4846"/>
    <lineage>
        <taxon>Eukaryota</taxon>
        <taxon>Fungi</taxon>
        <taxon>Fungi incertae sedis</taxon>
        <taxon>Mucoromycota</taxon>
        <taxon>Mucoromycotina</taxon>
        <taxon>Mucoromycetes</taxon>
        <taxon>Mucorales</taxon>
        <taxon>Mucorineae</taxon>
        <taxon>Rhizopodaceae</taxon>
        <taxon>Rhizopus</taxon>
    </lineage>
</organism>
<evidence type="ECO:0000256" key="2">
    <source>
        <dbReference type="ARBA" id="ARBA00022679"/>
    </source>
</evidence>
<evidence type="ECO:0000256" key="3">
    <source>
        <dbReference type="RuleBase" id="RU003718"/>
    </source>
</evidence>
<keyword evidence="7" id="KW-1185">Reference proteome</keyword>
<evidence type="ECO:0000313" key="6">
    <source>
        <dbReference type="EMBL" id="RCH96098.1"/>
    </source>
</evidence>
<dbReference type="InterPro" id="IPR035595">
    <property type="entry name" value="UDP_glycos_trans_CS"/>
</dbReference>
<dbReference type="SUPFAM" id="SSF53756">
    <property type="entry name" value="UDP-Glycosyltransferase/glycogen phosphorylase"/>
    <property type="match status" value="1"/>
</dbReference>
<keyword evidence="4" id="KW-0472">Membrane</keyword>
<feature type="chain" id="PRO_5016852620" evidence="5">
    <location>
        <begin position="23"/>
        <end position="550"/>
    </location>
</feature>
<accession>A0A367K1Q4</accession>
<protein>
    <submittedName>
        <fullName evidence="6">Uncharacterized protein</fullName>
    </submittedName>
</protein>
<sequence length="550" mass="61723">MKLSTLSLALLSVASYISFGSTEETLSELTPTYHEPKNILFGCNMGGSSHIAWVLAILEEMSARGHQTFFSTKDDQLKFLKSYPTVQGISSGKPFFNKEQYRTLIPEICTKSPVDMTVFMVSSFSKDFAQEYNHFLQIFKEKKIDLAVCDHFNSACTEAAYNTKLPFVVTTALAYTPDSRSPYVSTDVFSMHHPVSVGVSVLDRFKDKIISPIQFLYGAWPAIQKINQEKKDAGIPLHGDPMSVWKDSIKIVNNVFGIEPPRPLGPLVNLVGPIIPQKFPGLNDELKTFLDHRRKVVYVGFGQMAIPTTDDITMIMTAMLENMESEDLDGIIWSTRGIEELFPDYITTQSNKTYDIRSLFSGTSSLNETSIAFVNWAPQMAILNHPSTILFLTHGGAGSMYESFYQGVPLIVFPFFGDQPATAFNADRIGFGRWMKKTGSQLEATEAVRDVARDQEGKYKDVIKRYQALVQIRSQRGAQRGADLMEEAIYTHKDGKMVLQSDIKNQLSTIVAYNIDIYALLALLIITPFYGIYRIVQYSIYSPKTKLKSA</sequence>
<keyword evidence="4" id="KW-1133">Transmembrane helix</keyword>